<evidence type="ECO:0000313" key="2">
    <source>
        <dbReference type="Proteomes" id="UP000306319"/>
    </source>
</evidence>
<organism evidence="1 2">
    <name type="scientific">Lepagella muris</name>
    <dbReference type="NCBI Taxonomy" id="3032870"/>
    <lineage>
        <taxon>Bacteria</taxon>
        <taxon>Pseudomonadati</taxon>
        <taxon>Bacteroidota</taxon>
        <taxon>Bacteroidia</taxon>
        <taxon>Bacteroidales</taxon>
        <taxon>Muribaculaceae</taxon>
        <taxon>Lepagella</taxon>
    </lineage>
</organism>
<reference evidence="1" key="1">
    <citation type="submission" date="2019-04" db="EMBL/GenBank/DDBJ databases">
        <title>Microbes associate with the intestines of laboratory mice.</title>
        <authorList>
            <person name="Navarre W."/>
            <person name="Wong E."/>
            <person name="Huang K."/>
            <person name="Tropini C."/>
            <person name="Ng K."/>
            <person name="Yu B."/>
        </authorList>
    </citation>
    <scope>NUCLEOTIDE SEQUENCE</scope>
    <source>
        <strain evidence="1">NM04_E33</strain>
    </source>
</reference>
<sequence>MQPDVMFPNDPVESREQMLRDNCDQIEQRSFTRSFSQDEVYARRAELEQVSIQVAELEDELAQIRADIKGRIKPLLERRGKILDELKSRGEWVTADTFKFVDVEDGTAAYYSGDGYKIEERPITPEERQRNIIQATRFFNRTGTDD</sequence>
<evidence type="ECO:0000313" key="1">
    <source>
        <dbReference type="EMBL" id="TGY80014.1"/>
    </source>
</evidence>
<name>A0AC61RJF5_9BACT</name>
<keyword evidence="2" id="KW-1185">Reference proteome</keyword>
<dbReference type="EMBL" id="SRYB01000004">
    <property type="protein sequence ID" value="TGY80014.1"/>
    <property type="molecule type" value="Genomic_DNA"/>
</dbReference>
<gene>
    <name evidence="1" type="ORF">E5331_04295</name>
</gene>
<protein>
    <submittedName>
        <fullName evidence="1">Uncharacterized protein</fullName>
    </submittedName>
</protein>
<comment type="caution">
    <text evidence="1">The sequence shown here is derived from an EMBL/GenBank/DDBJ whole genome shotgun (WGS) entry which is preliminary data.</text>
</comment>
<dbReference type="Proteomes" id="UP000306319">
    <property type="component" value="Unassembled WGS sequence"/>
</dbReference>
<proteinExistence type="predicted"/>
<accession>A0AC61RJF5</accession>